<feature type="compositionally biased region" description="Low complexity" evidence="1">
    <location>
        <begin position="116"/>
        <end position="137"/>
    </location>
</feature>
<evidence type="ECO:0000256" key="1">
    <source>
        <dbReference type="SAM" id="MobiDB-lite"/>
    </source>
</evidence>
<dbReference type="EMBL" id="LN483157">
    <property type="protein sequence ID" value="CED84008.1"/>
    <property type="molecule type" value="Genomic_DNA"/>
</dbReference>
<evidence type="ECO:0000313" key="2">
    <source>
        <dbReference type="EMBL" id="CED84008.1"/>
    </source>
</evidence>
<dbReference type="GO" id="GO:0070682">
    <property type="term" value="P:proteasome regulatory particle assembly"/>
    <property type="evidence" value="ECO:0007669"/>
    <property type="project" value="InterPro"/>
</dbReference>
<feature type="compositionally biased region" description="Polar residues" evidence="1">
    <location>
        <begin position="138"/>
        <end position="151"/>
    </location>
</feature>
<accession>A0A0F7SVL5</accession>
<proteinExistence type="predicted"/>
<dbReference type="AlphaFoldDB" id="A0A0F7SVL5"/>
<dbReference type="PANTHER" id="PTHR40422">
    <property type="entry name" value="TRANSLATION MACHINERY-ASSOCIATED PROTEIN 17"/>
    <property type="match status" value="1"/>
</dbReference>
<dbReference type="PANTHER" id="PTHR40422:SF1">
    <property type="entry name" value="TRANSLATION MACHINERY-ASSOCIATED PROTEIN 17"/>
    <property type="match status" value="1"/>
</dbReference>
<protein>
    <submittedName>
        <fullName evidence="2">Uncharacterized protein</fullName>
    </submittedName>
</protein>
<dbReference type="GO" id="GO:0030674">
    <property type="term" value="F:protein-macromolecule adaptor activity"/>
    <property type="evidence" value="ECO:0007669"/>
    <property type="project" value="TreeGrafter"/>
</dbReference>
<sequence length="163" mass="17538">MFSPQYNQPFTIEEAFALDPPIITEEISRLQNSIQHLERSNLDLVTFLASETDPDVALALQDNKITIATQSERIQILQIALGSKLGIRVSDSHYAPNSIQSLNSSADPSRPTNGASTVPEVVTSSVPSIVSVETSTTAGSESRANGTSSSRDNQDDSEEGVYL</sequence>
<reference evidence="2" key="1">
    <citation type="submission" date="2014-08" db="EMBL/GenBank/DDBJ databases">
        <authorList>
            <person name="Sharma Rahul"/>
            <person name="Thines Marco"/>
        </authorList>
    </citation>
    <scope>NUCLEOTIDE SEQUENCE</scope>
</reference>
<feature type="compositionally biased region" description="Polar residues" evidence="1">
    <location>
        <begin position="96"/>
        <end position="115"/>
    </location>
</feature>
<dbReference type="InterPro" id="IPR038966">
    <property type="entry name" value="TMA17"/>
</dbReference>
<feature type="region of interest" description="Disordered" evidence="1">
    <location>
        <begin position="96"/>
        <end position="163"/>
    </location>
</feature>
<name>A0A0F7SVL5_PHARH</name>
<organism evidence="2">
    <name type="scientific">Phaffia rhodozyma</name>
    <name type="common">Yeast</name>
    <name type="synonym">Xanthophyllomyces dendrorhous</name>
    <dbReference type="NCBI Taxonomy" id="264483"/>
    <lineage>
        <taxon>Eukaryota</taxon>
        <taxon>Fungi</taxon>
        <taxon>Dikarya</taxon>
        <taxon>Basidiomycota</taxon>
        <taxon>Agaricomycotina</taxon>
        <taxon>Tremellomycetes</taxon>
        <taxon>Cystofilobasidiales</taxon>
        <taxon>Mrakiaceae</taxon>
        <taxon>Phaffia</taxon>
    </lineage>
</organism>